<comment type="catalytic activity">
    <reaction evidence="1">
        <text>chorismate = isochorismate</text>
        <dbReference type="Rhea" id="RHEA:18985"/>
        <dbReference type="ChEBI" id="CHEBI:29748"/>
        <dbReference type="ChEBI" id="CHEBI:29780"/>
        <dbReference type="EC" id="5.4.4.2"/>
    </reaction>
</comment>
<evidence type="ECO:0000256" key="2">
    <source>
        <dbReference type="ARBA" id="ARBA00005297"/>
    </source>
</evidence>
<reference evidence="7 8" key="1">
    <citation type="submission" date="2021-03" db="EMBL/GenBank/DDBJ databases">
        <title>Isolation and description of Capnocytophaga bilenii sp. nov., a novel Capnocytophaga species, isolated from a gingivitis subject.</title>
        <authorList>
            <person name="Antezack A."/>
            <person name="Monnet-Corti V."/>
            <person name="La Scola B."/>
        </authorList>
    </citation>
    <scope>NUCLEOTIDE SEQUENCE [LARGE SCALE GENOMIC DNA]</scope>
    <source>
        <strain evidence="7 8">Marseille-Q4570</strain>
    </source>
</reference>
<keyword evidence="8" id="KW-1185">Reference proteome</keyword>
<dbReference type="Pfam" id="PF00425">
    <property type="entry name" value="Chorismate_bind"/>
    <property type="match status" value="1"/>
</dbReference>
<protein>
    <recommendedName>
        <fullName evidence="3">isochorismate synthase</fullName>
        <ecNumber evidence="3">5.4.4.2</ecNumber>
    </recommendedName>
    <alternativeName>
        <fullName evidence="5">Isochorismate mutase</fullName>
    </alternativeName>
</protein>
<organism evidence="7 8">
    <name type="scientific">Capnocytophaga bilenii</name>
    <dbReference type="NCBI Taxonomy" id="2819369"/>
    <lineage>
        <taxon>Bacteria</taxon>
        <taxon>Pseudomonadati</taxon>
        <taxon>Bacteroidota</taxon>
        <taxon>Flavobacteriia</taxon>
        <taxon>Flavobacteriales</taxon>
        <taxon>Flavobacteriaceae</taxon>
        <taxon>Capnocytophaga</taxon>
    </lineage>
</organism>
<evidence type="ECO:0000313" key="8">
    <source>
        <dbReference type="Proteomes" id="UP000681610"/>
    </source>
</evidence>
<evidence type="ECO:0000256" key="3">
    <source>
        <dbReference type="ARBA" id="ARBA00012824"/>
    </source>
</evidence>
<evidence type="ECO:0000256" key="1">
    <source>
        <dbReference type="ARBA" id="ARBA00000799"/>
    </source>
</evidence>
<dbReference type="SUPFAM" id="SSF56322">
    <property type="entry name" value="ADC synthase"/>
    <property type="match status" value="1"/>
</dbReference>
<dbReference type="EC" id="5.4.4.2" evidence="3"/>
<dbReference type="RefSeq" id="WP_208058013.1">
    <property type="nucleotide sequence ID" value="NZ_JAGDYP010000001.1"/>
</dbReference>
<comment type="caution">
    <text evidence="7">The sequence shown here is derived from an EMBL/GenBank/DDBJ whole genome shotgun (WGS) entry which is preliminary data.</text>
</comment>
<proteinExistence type="inferred from homology"/>
<dbReference type="InterPro" id="IPR005801">
    <property type="entry name" value="ADC_synthase"/>
</dbReference>
<dbReference type="PANTHER" id="PTHR42839:SF2">
    <property type="entry name" value="ISOCHORISMATE SYNTHASE ENTC"/>
    <property type="match status" value="1"/>
</dbReference>
<evidence type="ECO:0000259" key="6">
    <source>
        <dbReference type="Pfam" id="PF00425"/>
    </source>
</evidence>
<evidence type="ECO:0000256" key="4">
    <source>
        <dbReference type="ARBA" id="ARBA00023235"/>
    </source>
</evidence>
<dbReference type="NCBIfam" id="TIGR00543">
    <property type="entry name" value="isochor_syn"/>
    <property type="match status" value="1"/>
</dbReference>
<dbReference type="InterPro" id="IPR004561">
    <property type="entry name" value="IsoChor_synthase"/>
</dbReference>
<evidence type="ECO:0000256" key="5">
    <source>
        <dbReference type="ARBA" id="ARBA00041564"/>
    </source>
</evidence>
<dbReference type="InterPro" id="IPR015890">
    <property type="entry name" value="Chorismate_C"/>
</dbReference>
<accession>A0ABS3PUM1</accession>
<sequence length="344" mass="38848">MIEKAQSLYTQQLPFVCTKQPFSNKVSLHWQTDDTLHYFQENRATDGFLFAPFSSDSPTVFLPFSTENTLESYLPTEKADIPTQTALPNNEAEKAQHIALVGQAVQAIQEGKLQKVVLSRKITLNKAADPIKSFQNMLVSYPSAYCYLFYHPQVGTWLAATPEVLLHHQNGHFSTMALAGTQPFKEGEILWHTKEKEEQQIVTNTIVAQLEGYATCCEVAPAKTVRAGGIVHLCTEIKGDLPNNLVFKTVERLHPTPAVCGYPTDKARQFILENEPYHRKYYTGYCGEMQEGKELRLYVNLRCMEISNSDTYLYVGGGITKDSVPEKEYEETQNKAQTMYKIIA</sequence>
<comment type="similarity">
    <text evidence="2">Belongs to the isochorismate synthase family.</text>
</comment>
<keyword evidence="4" id="KW-0413">Isomerase</keyword>
<dbReference type="PANTHER" id="PTHR42839">
    <property type="entry name" value="ISOCHORISMATE SYNTHASE ENTC"/>
    <property type="match status" value="1"/>
</dbReference>
<name>A0ABS3PUM1_9FLAO</name>
<dbReference type="EMBL" id="JAGDYP010000001">
    <property type="protein sequence ID" value="MBO1883018.1"/>
    <property type="molecule type" value="Genomic_DNA"/>
</dbReference>
<dbReference type="Proteomes" id="UP000681610">
    <property type="component" value="Unassembled WGS sequence"/>
</dbReference>
<feature type="domain" description="Chorismate-utilising enzyme C-terminal" evidence="6">
    <location>
        <begin position="94"/>
        <end position="335"/>
    </location>
</feature>
<gene>
    <name evidence="7" type="ORF">J4N46_00850</name>
</gene>
<evidence type="ECO:0000313" key="7">
    <source>
        <dbReference type="EMBL" id="MBO1883018.1"/>
    </source>
</evidence>
<dbReference type="Gene3D" id="3.60.120.10">
    <property type="entry name" value="Anthranilate synthase"/>
    <property type="match status" value="1"/>
</dbReference>